<dbReference type="STRING" id="1810919.A0A3D8T3T2"/>
<dbReference type="Proteomes" id="UP000256690">
    <property type="component" value="Unassembled WGS sequence"/>
</dbReference>
<feature type="coiled-coil region" evidence="1">
    <location>
        <begin position="155"/>
        <end position="196"/>
    </location>
</feature>
<evidence type="ECO:0000256" key="1">
    <source>
        <dbReference type="SAM" id="Coils"/>
    </source>
</evidence>
<name>A0A3D8T3T2_9EURO</name>
<feature type="compositionally biased region" description="Basic residues" evidence="2">
    <location>
        <begin position="243"/>
        <end position="254"/>
    </location>
</feature>
<evidence type="ECO:0000313" key="4">
    <source>
        <dbReference type="EMBL" id="RDW93217.1"/>
    </source>
</evidence>
<sequence length="378" mass="42137">MSSVTGSLTSHVLHLCRSDKADSHILFRASRSNSTSLEVNITATEGDSPYTATLRHSQLKKLRAKNYQGSDDEWKDTLLYVFGLHEEHPKRPKLLTGVEASASINGTGEDDKELVITVRKRIQSITQKLGSITLYQDEEQHIELFEWTNLAIDRADTLEQRFNNLSDRFHAAESKIDLLNKQLQEFICSKDQHEQELFSGFVQLLNEKKLKIRNQQRMLASANVDTGKLTMMQAVASSEQPRPKRKGGKGGRCKRAAEMIPADSSDDGFEKMGAEKSKHHANHGMDEGTDDEGQSTPEPIEDDGGTSSDDENAYSNRRSQRGDGQERRLPAQAASNSPPPRRELPFAGKLGKEPNSRHSSPVQKDPDEIGGETDDDEL</sequence>
<dbReference type="GeneID" id="38110909"/>
<feature type="compositionally biased region" description="Basic and acidic residues" evidence="2">
    <location>
        <begin position="320"/>
        <end position="329"/>
    </location>
</feature>
<comment type="caution">
    <text evidence="4">The sequence shown here is derived from an EMBL/GenBank/DDBJ whole genome shotgun (WGS) entry which is preliminary data.</text>
</comment>
<accession>A0A3D8T3T2</accession>
<gene>
    <name evidence="4" type="ORF">DSM5745_00539</name>
</gene>
<dbReference type="InterPro" id="IPR014751">
    <property type="entry name" value="XRCC4-like_C"/>
</dbReference>
<evidence type="ECO:0000259" key="3">
    <source>
        <dbReference type="Pfam" id="PF21924"/>
    </source>
</evidence>
<dbReference type="SUPFAM" id="SSF58022">
    <property type="entry name" value="XRCC4, C-terminal oligomerization domain"/>
    <property type="match status" value="1"/>
</dbReference>
<dbReference type="InterPro" id="IPR053962">
    <property type="entry name" value="XRCC4_CC"/>
</dbReference>
<protein>
    <recommendedName>
        <fullName evidence="3">XRCC4 coiled-coil domain-containing protein</fullName>
    </recommendedName>
</protein>
<dbReference type="Pfam" id="PF21924">
    <property type="entry name" value="XRCC4_CC"/>
    <property type="match status" value="1"/>
</dbReference>
<evidence type="ECO:0000256" key="2">
    <source>
        <dbReference type="SAM" id="MobiDB-lite"/>
    </source>
</evidence>
<feature type="region of interest" description="Disordered" evidence="2">
    <location>
        <begin position="234"/>
        <end position="378"/>
    </location>
</feature>
<feature type="compositionally biased region" description="Acidic residues" evidence="2">
    <location>
        <begin position="368"/>
        <end position="378"/>
    </location>
</feature>
<dbReference type="EMBL" id="PVWQ01000001">
    <property type="protein sequence ID" value="RDW93217.1"/>
    <property type="molecule type" value="Genomic_DNA"/>
</dbReference>
<dbReference type="PANTHER" id="PTHR42067:SF1">
    <property type="entry name" value="MITOTIC APPARATUS PROTEIN P62"/>
    <property type="match status" value="1"/>
</dbReference>
<dbReference type="PANTHER" id="PTHR42067">
    <property type="entry name" value="YALI0C15378P"/>
    <property type="match status" value="1"/>
</dbReference>
<dbReference type="OrthoDB" id="8064436at2759"/>
<feature type="domain" description="XRCC4 coiled-coil" evidence="3">
    <location>
        <begin position="161"/>
        <end position="214"/>
    </location>
</feature>
<evidence type="ECO:0000313" key="5">
    <source>
        <dbReference type="Proteomes" id="UP000256690"/>
    </source>
</evidence>
<dbReference type="RefSeq" id="XP_026608400.1">
    <property type="nucleotide sequence ID" value="XM_026742555.1"/>
</dbReference>
<proteinExistence type="predicted"/>
<feature type="compositionally biased region" description="Acidic residues" evidence="2">
    <location>
        <begin position="287"/>
        <end position="312"/>
    </location>
</feature>
<organism evidence="4 5">
    <name type="scientific">Aspergillus mulundensis</name>
    <dbReference type="NCBI Taxonomy" id="1810919"/>
    <lineage>
        <taxon>Eukaryota</taxon>
        <taxon>Fungi</taxon>
        <taxon>Dikarya</taxon>
        <taxon>Ascomycota</taxon>
        <taxon>Pezizomycotina</taxon>
        <taxon>Eurotiomycetes</taxon>
        <taxon>Eurotiomycetidae</taxon>
        <taxon>Eurotiales</taxon>
        <taxon>Aspergillaceae</taxon>
        <taxon>Aspergillus</taxon>
        <taxon>Aspergillus subgen. Nidulantes</taxon>
    </lineage>
</organism>
<feature type="compositionally biased region" description="Basic and acidic residues" evidence="2">
    <location>
        <begin position="340"/>
        <end position="356"/>
    </location>
</feature>
<reference evidence="4 5" key="1">
    <citation type="journal article" date="2018" name="IMA Fungus">
        <title>IMA Genome-F 9: Draft genome sequence of Annulohypoxylon stygium, Aspergillus mulundensis, Berkeleyomyces basicola (syn. Thielaviopsis basicola), Ceratocystis smalleyi, two Cercospora beticola strains, Coleophoma cylindrospora, Fusarium fracticaudum, Phialophora cf. hyalina, and Morchella septimelata.</title>
        <authorList>
            <person name="Wingfield B.D."/>
            <person name="Bills G.F."/>
            <person name="Dong Y."/>
            <person name="Huang W."/>
            <person name="Nel W.J."/>
            <person name="Swalarsk-Parry B.S."/>
            <person name="Vaghefi N."/>
            <person name="Wilken P.M."/>
            <person name="An Z."/>
            <person name="de Beer Z.W."/>
            <person name="De Vos L."/>
            <person name="Chen L."/>
            <person name="Duong T.A."/>
            <person name="Gao Y."/>
            <person name="Hammerbacher A."/>
            <person name="Kikkert J.R."/>
            <person name="Li Y."/>
            <person name="Li H."/>
            <person name="Li K."/>
            <person name="Li Q."/>
            <person name="Liu X."/>
            <person name="Ma X."/>
            <person name="Naidoo K."/>
            <person name="Pethybridge S.J."/>
            <person name="Sun J."/>
            <person name="Steenkamp E.T."/>
            <person name="van der Nest M.A."/>
            <person name="van Wyk S."/>
            <person name="Wingfield M.J."/>
            <person name="Xiong C."/>
            <person name="Yue Q."/>
            <person name="Zhang X."/>
        </authorList>
    </citation>
    <scope>NUCLEOTIDE SEQUENCE [LARGE SCALE GENOMIC DNA]</scope>
    <source>
        <strain evidence="4 5">DSM 5745</strain>
    </source>
</reference>
<dbReference type="AlphaFoldDB" id="A0A3D8T3T2"/>
<keyword evidence="1" id="KW-0175">Coiled coil</keyword>
<keyword evidence="5" id="KW-1185">Reference proteome</keyword>
<dbReference type="Gene3D" id="1.20.5.370">
    <property type="match status" value="1"/>
</dbReference>